<sequence>MLNREFSKVKTGYGDITIKKSYYKGKLVEYKLEYEECKTIAKEKNISIDKIYKAVYGVKLESDGETIPADS</sequence>
<protein>
    <recommendedName>
        <fullName evidence="3">TIGR00299 family protein</fullName>
    </recommendedName>
</protein>
<gene>
    <name evidence="1" type="ORF">WY13_01163</name>
</gene>
<evidence type="ECO:0000313" key="1">
    <source>
        <dbReference type="EMBL" id="OAA90260.1"/>
    </source>
</evidence>
<comment type="caution">
    <text evidence="1">The sequence shown here is derived from an EMBL/GenBank/DDBJ whole genome shotgun (WGS) entry which is preliminary data.</text>
</comment>
<dbReference type="Pfam" id="PF01969">
    <property type="entry name" value="Ni_insertion"/>
    <property type="match status" value="1"/>
</dbReference>
<reference evidence="1 2" key="1">
    <citation type="journal article" date="2015" name="Biotechnol. Bioeng.">
        <title>Genome sequence and phenotypic characterization of Caulobacter segnis.</title>
        <authorList>
            <person name="Patel S."/>
            <person name="Fletcher B."/>
            <person name="Scott D.C."/>
            <person name="Ely B."/>
        </authorList>
    </citation>
    <scope>NUCLEOTIDE SEQUENCE [LARGE SCALE GENOMIC DNA]</scope>
    <source>
        <strain evidence="1 2">ERI-2</strain>
    </source>
</reference>
<dbReference type="Proteomes" id="UP000077407">
    <property type="component" value="Unassembled WGS sequence"/>
</dbReference>
<dbReference type="PATRIC" id="fig|1538.10.peg.62"/>
<proteinExistence type="predicted"/>
<organism evidence="1 2">
    <name type="scientific">Clostridium ljungdahlii</name>
    <dbReference type="NCBI Taxonomy" id="1538"/>
    <lineage>
        <taxon>Bacteria</taxon>
        <taxon>Bacillati</taxon>
        <taxon>Bacillota</taxon>
        <taxon>Clostridia</taxon>
        <taxon>Eubacteriales</taxon>
        <taxon>Clostridiaceae</taxon>
        <taxon>Clostridium</taxon>
    </lineage>
</organism>
<dbReference type="Gene3D" id="3.10.20.300">
    <property type="entry name" value="mk0293 like domain"/>
    <property type="match status" value="1"/>
</dbReference>
<accession>A0A170NJF4</accession>
<dbReference type="EMBL" id="LITT01000011">
    <property type="protein sequence ID" value="OAA90260.1"/>
    <property type="molecule type" value="Genomic_DNA"/>
</dbReference>
<name>A0A170NJF4_9CLOT</name>
<evidence type="ECO:0008006" key="3">
    <source>
        <dbReference type="Google" id="ProtNLM"/>
    </source>
</evidence>
<dbReference type="InterPro" id="IPR002822">
    <property type="entry name" value="Ni_insertion"/>
</dbReference>
<dbReference type="AlphaFoldDB" id="A0A170NJF4"/>
<evidence type="ECO:0000313" key="2">
    <source>
        <dbReference type="Proteomes" id="UP000077407"/>
    </source>
</evidence>